<dbReference type="SUPFAM" id="SSF57850">
    <property type="entry name" value="RING/U-box"/>
    <property type="match status" value="1"/>
</dbReference>
<dbReference type="Proteomes" id="UP001162131">
    <property type="component" value="Unassembled WGS sequence"/>
</dbReference>
<dbReference type="SMART" id="SM00184">
    <property type="entry name" value="RING"/>
    <property type="match status" value="1"/>
</dbReference>
<keyword evidence="2" id="KW-0812">Transmembrane</keyword>
<dbReference type="InterPro" id="IPR013083">
    <property type="entry name" value="Znf_RING/FYVE/PHD"/>
</dbReference>
<dbReference type="AlphaFoldDB" id="A0AAU9JZT0"/>
<keyword evidence="1" id="KW-0862">Zinc</keyword>
<evidence type="ECO:0000256" key="1">
    <source>
        <dbReference type="PROSITE-ProRule" id="PRU00175"/>
    </source>
</evidence>
<keyword evidence="5" id="KW-1185">Reference proteome</keyword>
<feature type="transmembrane region" description="Helical" evidence="2">
    <location>
        <begin position="154"/>
        <end position="184"/>
    </location>
</feature>
<dbReference type="Pfam" id="PF13639">
    <property type="entry name" value="zf-RING_2"/>
    <property type="match status" value="1"/>
</dbReference>
<keyword evidence="2" id="KW-1133">Transmembrane helix</keyword>
<accession>A0AAU9JZT0</accession>
<gene>
    <name evidence="4" type="ORF">BSTOLATCC_MIC53334</name>
</gene>
<keyword evidence="1" id="KW-0479">Metal-binding</keyword>
<feature type="transmembrane region" description="Helical" evidence="2">
    <location>
        <begin position="74"/>
        <end position="95"/>
    </location>
</feature>
<evidence type="ECO:0000256" key="2">
    <source>
        <dbReference type="SAM" id="Phobius"/>
    </source>
</evidence>
<sequence>MDERSPLNISQEQNSSLSQQTVRENLYIQIQKALYCSYILLLIRLIIASAKISFSSFVISSFETSCDEPLFEWVYFSMILDIIYLILSMCRIPYIKRARDGEEIIENHYLQVSFKSHALIYTFWLIPGNAWFWSCNNCQNEAPELTELTFILIVLGYMYLMIPTLIIISVCACLPIAILLLIFLSPSEDFQTSRRIIKELDWVEYDYEVHHGDVVCPICAFEYMNKEKIVVLECDSRHFFHSECIRKWLTINLSCPICRAPVLLD</sequence>
<keyword evidence="2" id="KW-0472">Membrane</keyword>
<name>A0AAU9JZT0_9CILI</name>
<comment type="caution">
    <text evidence="4">The sequence shown here is derived from an EMBL/GenBank/DDBJ whole genome shotgun (WGS) entry which is preliminary data.</text>
</comment>
<feature type="transmembrane region" description="Helical" evidence="2">
    <location>
        <begin position="33"/>
        <end position="54"/>
    </location>
</feature>
<evidence type="ECO:0000259" key="3">
    <source>
        <dbReference type="PROSITE" id="PS50089"/>
    </source>
</evidence>
<reference evidence="4" key="1">
    <citation type="submission" date="2021-09" db="EMBL/GenBank/DDBJ databases">
        <authorList>
            <consortium name="AG Swart"/>
            <person name="Singh M."/>
            <person name="Singh A."/>
            <person name="Seah K."/>
            <person name="Emmerich C."/>
        </authorList>
    </citation>
    <scope>NUCLEOTIDE SEQUENCE</scope>
    <source>
        <strain evidence="4">ATCC30299</strain>
    </source>
</reference>
<dbReference type="PROSITE" id="PS50089">
    <property type="entry name" value="ZF_RING_2"/>
    <property type="match status" value="1"/>
</dbReference>
<evidence type="ECO:0000313" key="5">
    <source>
        <dbReference type="Proteomes" id="UP001162131"/>
    </source>
</evidence>
<organism evidence="4 5">
    <name type="scientific">Blepharisma stoltei</name>
    <dbReference type="NCBI Taxonomy" id="1481888"/>
    <lineage>
        <taxon>Eukaryota</taxon>
        <taxon>Sar</taxon>
        <taxon>Alveolata</taxon>
        <taxon>Ciliophora</taxon>
        <taxon>Postciliodesmatophora</taxon>
        <taxon>Heterotrichea</taxon>
        <taxon>Heterotrichida</taxon>
        <taxon>Blepharismidae</taxon>
        <taxon>Blepharisma</taxon>
    </lineage>
</organism>
<dbReference type="PANTHER" id="PTHR46225:SF19">
    <property type="entry name" value="RING-TYPE DOMAIN-CONTAINING PROTEIN"/>
    <property type="match status" value="1"/>
</dbReference>
<dbReference type="GO" id="GO:0008270">
    <property type="term" value="F:zinc ion binding"/>
    <property type="evidence" value="ECO:0007669"/>
    <property type="project" value="UniProtKB-KW"/>
</dbReference>
<protein>
    <recommendedName>
        <fullName evidence="3">RING-type domain-containing protein</fullName>
    </recommendedName>
</protein>
<dbReference type="InterPro" id="IPR001841">
    <property type="entry name" value="Znf_RING"/>
</dbReference>
<dbReference type="Gene3D" id="3.30.40.10">
    <property type="entry name" value="Zinc/RING finger domain, C3HC4 (zinc finger)"/>
    <property type="match status" value="1"/>
</dbReference>
<dbReference type="PANTHER" id="PTHR46225">
    <property type="entry name" value="C3H4 TYPE ZINC FINGER PROTEIN"/>
    <property type="match status" value="1"/>
</dbReference>
<proteinExistence type="predicted"/>
<evidence type="ECO:0000313" key="4">
    <source>
        <dbReference type="EMBL" id="CAG9331259.1"/>
    </source>
</evidence>
<keyword evidence="1" id="KW-0863">Zinc-finger</keyword>
<feature type="transmembrane region" description="Helical" evidence="2">
    <location>
        <begin position="116"/>
        <end position="134"/>
    </location>
</feature>
<feature type="domain" description="RING-type" evidence="3">
    <location>
        <begin position="216"/>
        <end position="259"/>
    </location>
</feature>
<dbReference type="EMBL" id="CAJZBQ010000053">
    <property type="protein sequence ID" value="CAG9331259.1"/>
    <property type="molecule type" value="Genomic_DNA"/>
</dbReference>